<protein>
    <submittedName>
        <fullName evidence="1">Uncharacterized protein</fullName>
    </submittedName>
</protein>
<proteinExistence type="predicted"/>
<dbReference type="AlphaFoldDB" id="A0A1T4UEN8"/>
<keyword evidence="2" id="KW-1185">Reference proteome</keyword>
<evidence type="ECO:0000313" key="1">
    <source>
        <dbReference type="EMBL" id="SKA51157.1"/>
    </source>
</evidence>
<accession>A0A1T4UEN8</accession>
<dbReference type="EMBL" id="FUXU01000014">
    <property type="protein sequence ID" value="SKA51157.1"/>
    <property type="molecule type" value="Genomic_DNA"/>
</dbReference>
<dbReference type="Proteomes" id="UP000190162">
    <property type="component" value="Unassembled WGS sequence"/>
</dbReference>
<evidence type="ECO:0000313" key="2">
    <source>
        <dbReference type="Proteomes" id="UP000190162"/>
    </source>
</evidence>
<sequence length="181" mass="20943">MKTAYAFNPTTLIFTGAVPVSLISGYPDYIKPKFALWEPAPEHNPENQQCRADLENQTWTVEAKPQKIAAYHKETQAEKVFSDVSEVTDDYTVDKPTSPFDEWTPQGWKTNEQIRFEHRYEETVDARRSEYTRLSDPLYMEAYRLKRKGLDDEAEAIEKQADGFVEKIKAAHPWPTPPGWT</sequence>
<dbReference type="OrthoDB" id="5814322at2"/>
<reference evidence="2" key="1">
    <citation type="submission" date="2017-02" db="EMBL/GenBank/DDBJ databases">
        <authorList>
            <person name="Varghese N."/>
            <person name="Submissions S."/>
        </authorList>
    </citation>
    <scope>NUCLEOTIDE SEQUENCE [LARGE SCALE GENOMIC DNA]</scope>
    <source>
        <strain evidence="2">DSM 22720</strain>
    </source>
</reference>
<dbReference type="RefSeq" id="WP_078751969.1">
    <property type="nucleotide sequence ID" value="NZ_FUXU01000014.1"/>
</dbReference>
<name>A0A1T4UEN8_9GAMM</name>
<gene>
    <name evidence="1" type="ORF">SAMN02745132_01559</name>
</gene>
<organism evidence="1 2">
    <name type="scientific">Enterovibrio nigricans DSM 22720</name>
    <dbReference type="NCBI Taxonomy" id="1121868"/>
    <lineage>
        <taxon>Bacteria</taxon>
        <taxon>Pseudomonadati</taxon>
        <taxon>Pseudomonadota</taxon>
        <taxon>Gammaproteobacteria</taxon>
        <taxon>Vibrionales</taxon>
        <taxon>Vibrionaceae</taxon>
        <taxon>Enterovibrio</taxon>
    </lineage>
</organism>